<comment type="catalytic activity">
    <reaction evidence="1">
        <text>ATP + protein L-histidine = ADP + protein N-phospho-L-histidine.</text>
        <dbReference type="EC" id="2.7.13.3"/>
    </reaction>
</comment>
<dbReference type="RefSeq" id="WP_094233934.1">
    <property type="nucleotide sequence ID" value="NZ_CP016199.1"/>
</dbReference>
<dbReference type="AlphaFoldDB" id="A0A223ARY5"/>
<gene>
    <name evidence="7" type="ORF">AXF17_04055</name>
</gene>
<keyword evidence="5" id="KW-0902">Two-component regulatory system</keyword>
<dbReference type="InterPro" id="IPR004358">
    <property type="entry name" value="Sig_transdc_His_kin-like_C"/>
</dbReference>
<dbReference type="GO" id="GO:0000160">
    <property type="term" value="P:phosphorelay signal transduction system"/>
    <property type="evidence" value="ECO:0007669"/>
    <property type="project" value="UniProtKB-KW"/>
</dbReference>
<dbReference type="EC" id="2.7.13.3" evidence="2"/>
<evidence type="ECO:0000256" key="3">
    <source>
        <dbReference type="ARBA" id="ARBA00022679"/>
    </source>
</evidence>
<dbReference type="PANTHER" id="PTHR43711:SF28">
    <property type="entry name" value="SENSOR HISTIDINE KINASE YXDK"/>
    <property type="match status" value="1"/>
</dbReference>
<dbReference type="Proteomes" id="UP000214689">
    <property type="component" value="Chromosome"/>
</dbReference>
<evidence type="ECO:0000259" key="6">
    <source>
        <dbReference type="PROSITE" id="PS50109"/>
    </source>
</evidence>
<accession>A0A223ARY5</accession>
<dbReference type="OrthoDB" id="9816482at2"/>
<dbReference type="InterPro" id="IPR036890">
    <property type="entry name" value="HATPase_C_sf"/>
</dbReference>
<dbReference type="GO" id="GO:0004673">
    <property type="term" value="F:protein histidine kinase activity"/>
    <property type="evidence" value="ECO:0007669"/>
    <property type="project" value="UniProtKB-EC"/>
</dbReference>
<evidence type="ECO:0000313" key="7">
    <source>
        <dbReference type="EMBL" id="ASS37707.1"/>
    </source>
</evidence>
<keyword evidence="4" id="KW-0418">Kinase</keyword>
<name>A0A223ARY5_9FIRM</name>
<reference evidence="8" key="1">
    <citation type="submission" date="2016-05" db="EMBL/GenBank/DDBJ databases">
        <authorList>
            <person name="Holder M.E."/>
            <person name="Ajami N.J."/>
            <person name="Petrosino J.F."/>
        </authorList>
    </citation>
    <scope>NUCLEOTIDE SEQUENCE [LARGE SCALE GENOMIC DNA]</scope>
    <source>
        <strain evidence="8">ATCC 700696</strain>
    </source>
</reference>
<dbReference type="Gene3D" id="3.30.565.10">
    <property type="entry name" value="Histidine kinase-like ATPase, C-terminal domain"/>
    <property type="match status" value="2"/>
</dbReference>
<dbReference type="SMART" id="SM00387">
    <property type="entry name" value="HATPase_c"/>
    <property type="match status" value="1"/>
</dbReference>
<sequence length="744" mass="86197">MNETLTIRPYARLITMLGDQLIKNELIALVELIKNSYDADASWVKVSFIDFASDYSLTATSKIIIEDDGCGMNADILKKHWLNPATPDKLRRKAVNAKTEKGRILQGEKGIGRFAIFKLGKTIKITTRRQRQDDEGHFIDEGDEVENTLVYDFSKYDDNFLKENGQDKDLFLENLQVEFSQSPPTTIVSKDIILGTTKRKRKPYGTIIEISNLKTKWTDLRVARVQSEVGKLQPIFSQDTEGDFGVWIYKDNRLHESQDRYKEQLHNCLENKSVFKVTDGRYSSESNIISFNINGKNVNLSFKDSDISGLKQFKKFNTPEYKTECGSFRFEFYIFDFNVDSENPSKYFLDSDDKKIIREHRIYLYRDGLRVMPYGDPEDDWLRIDIARGTIRADEFLSNDQVVGCVYISQEENPKLIDKTNREGLIEDGRALDDFITVLQLILKYLRKKPFAQYLIDKQRKKEIDRIKRGRPSELIETAKKQYADDQKTLTFLKSFERSYKKEKKVLEDRINKTENLAAVGLSIETASHDVMLFIRKTLENQDSLIRDLMAGGEIDRQELLTRLTIIRGNLSMVETQMKDVQLLFPSTKSRTKNINVKEIIDKVYGLYKRAFNDNKIFVDFDVTERPLIVKTTDAVLLQVFINLFDNSLYWLKTVDSERRIRISIDGNKQRLIFSDNGPGIKDDDVNYVFEAFYSGKGEEGRGLGLYIAKQLLDRYDYSIDLAEFSKDKVLCGANFILEFIKEG</sequence>
<dbReference type="InterPro" id="IPR005467">
    <property type="entry name" value="His_kinase_dom"/>
</dbReference>
<evidence type="ECO:0000313" key="8">
    <source>
        <dbReference type="Proteomes" id="UP000214689"/>
    </source>
</evidence>
<dbReference type="InterPro" id="IPR003594">
    <property type="entry name" value="HATPase_dom"/>
</dbReference>
<dbReference type="PANTHER" id="PTHR43711">
    <property type="entry name" value="TWO-COMPONENT HISTIDINE KINASE"/>
    <property type="match status" value="1"/>
</dbReference>
<dbReference type="InterPro" id="IPR050736">
    <property type="entry name" value="Sensor_HK_Regulatory"/>
</dbReference>
<evidence type="ECO:0000256" key="5">
    <source>
        <dbReference type="ARBA" id="ARBA00023012"/>
    </source>
</evidence>
<proteinExistence type="predicted"/>
<dbReference type="EMBL" id="CP016199">
    <property type="protein sequence ID" value="ASS37707.1"/>
    <property type="molecule type" value="Genomic_DNA"/>
</dbReference>
<dbReference type="PRINTS" id="PR00344">
    <property type="entry name" value="BCTRLSENSOR"/>
</dbReference>
<keyword evidence="8" id="KW-1185">Reference proteome</keyword>
<evidence type="ECO:0000256" key="4">
    <source>
        <dbReference type="ARBA" id="ARBA00022777"/>
    </source>
</evidence>
<organism evidence="7 8">
    <name type="scientific">Mogibacterium pumilum</name>
    <dbReference type="NCBI Taxonomy" id="86332"/>
    <lineage>
        <taxon>Bacteria</taxon>
        <taxon>Bacillati</taxon>
        <taxon>Bacillota</taxon>
        <taxon>Clostridia</taxon>
        <taxon>Peptostreptococcales</taxon>
        <taxon>Anaerovoracaceae</taxon>
        <taxon>Mogibacterium</taxon>
    </lineage>
</organism>
<evidence type="ECO:0000256" key="1">
    <source>
        <dbReference type="ARBA" id="ARBA00000085"/>
    </source>
</evidence>
<dbReference type="PROSITE" id="PS50109">
    <property type="entry name" value="HIS_KIN"/>
    <property type="match status" value="1"/>
</dbReference>
<dbReference type="SUPFAM" id="SSF55874">
    <property type="entry name" value="ATPase domain of HSP90 chaperone/DNA topoisomerase II/histidine kinase"/>
    <property type="match status" value="2"/>
</dbReference>
<dbReference type="Pfam" id="PF02518">
    <property type="entry name" value="HATPase_c"/>
    <property type="match status" value="1"/>
</dbReference>
<protein>
    <recommendedName>
        <fullName evidence="2">histidine kinase</fullName>
        <ecNumber evidence="2">2.7.13.3</ecNumber>
    </recommendedName>
</protein>
<keyword evidence="3" id="KW-0808">Transferase</keyword>
<feature type="domain" description="Histidine kinase" evidence="6">
    <location>
        <begin position="526"/>
        <end position="744"/>
    </location>
</feature>
<dbReference type="Pfam" id="PF13589">
    <property type="entry name" value="HATPase_c_3"/>
    <property type="match status" value="1"/>
</dbReference>
<evidence type="ECO:0000256" key="2">
    <source>
        <dbReference type="ARBA" id="ARBA00012438"/>
    </source>
</evidence>